<organism evidence="8 9">
    <name type="scientific">Candidatus Jorgensenbacteria bacterium GW2011_GWA1_48_11</name>
    <dbReference type="NCBI Taxonomy" id="1618660"/>
    <lineage>
        <taxon>Bacteria</taxon>
        <taxon>Candidatus Joergenseniibacteriota</taxon>
    </lineage>
</organism>
<name>A0A0G1UAF7_9BACT</name>
<dbReference type="AlphaFoldDB" id="A0A0G1UAF7"/>
<comment type="similarity">
    <text evidence="7">Belongs to the transglycosylase MltG family.</text>
</comment>
<dbReference type="GO" id="GO:0071555">
    <property type="term" value="P:cell wall organization"/>
    <property type="evidence" value="ECO:0007669"/>
    <property type="project" value="UniProtKB-KW"/>
</dbReference>
<dbReference type="InterPro" id="IPR003770">
    <property type="entry name" value="MLTG-like"/>
</dbReference>
<comment type="catalytic activity">
    <reaction evidence="7">
        <text>a peptidoglycan chain = a peptidoglycan chain with N-acetyl-1,6-anhydromuramyl-[peptide] at the reducing end + a peptidoglycan chain with N-acetylglucosamine at the non-reducing end.</text>
        <dbReference type="EC" id="4.2.2.29"/>
    </reaction>
</comment>
<dbReference type="PANTHER" id="PTHR30518">
    <property type="entry name" value="ENDOLYTIC MUREIN TRANSGLYCOSYLASE"/>
    <property type="match status" value="1"/>
</dbReference>
<dbReference type="GO" id="GO:0009252">
    <property type="term" value="P:peptidoglycan biosynthetic process"/>
    <property type="evidence" value="ECO:0007669"/>
    <property type="project" value="UniProtKB-UniRule"/>
</dbReference>
<gene>
    <name evidence="7" type="primary">mltG</name>
    <name evidence="8" type="ORF">UY23_C0004G0037</name>
</gene>
<dbReference type="PATRIC" id="fig|1618660.3.peg.601"/>
<comment type="subcellular location">
    <subcellularLocation>
        <location evidence="7">Cell membrane</location>
        <topology evidence="7">Single-pass membrane protein</topology>
    </subcellularLocation>
</comment>
<keyword evidence="5 7" id="KW-0456">Lyase</keyword>
<evidence type="ECO:0000256" key="7">
    <source>
        <dbReference type="HAMAP-Rule" id="MF_02065"/>
    </source>
</evidence>
<dbReference type="Proteomes" id="UP000034956">
    <property type="component" value="Unassembled WGS sequence"/>
</dbReference>
<reference evidence="8 9" key="1">
    <citation type="journal article" date="2015" name="Nature">
        <title>rRNA introns, odd ribosomes, and small enigmatic genomes across a large radiation of phyla.</title>
        <authorList>
            <person name="Brown C.T."/>
            <person name="Hug L.A."/>
            <person name="Thomas B.C."/>
            <person name="Sharon I."/>
            <person name="Castelle C.J."/>
            <person name="Singh A."/>
            <person name="Wilkins M.J."/>
            <person name="Williams K.H."/>
            <person name="Banfield J.F."/>
        </authorList>
    </citation>
    <scope>NUCLEOTIDE SEQUENCE [LARGE SCALE GENOMIC DNA]</scope>
</reference>
<evidence type="ECO:0000256" key="5">
    <source>
        <dbReference type="ARBA" id="ARBA00023239"/>
    </source>
</evidence>
<dbReference type="HAMAP" id="MF_02065">
    <property type="entry name" value="MltG"/>
    <property type="match status" value="1"/>
</dbReference>
<feature type="site" description="Important for catalytic activity" evidence="7">
    <location>
        <position position="206"/>
    </location>
</feature>
<comment type="caution">
    <text evidence="8">The sequence shown here is derived from an EMBL/GenBank/DDBJ whole genome shotgun (WGS) entry which is preliminary data.</text>
</comment>
<dbReference type="EMBL" id="LCPF01000004">
    <property type="protein sequence ID" value="KKU91092.1"/>
    <property type="molecule type" value="Genomic_DNA"/>
</dbReference>
<protein>
    <recommendedName>
        <fullName evidence="7">Endolytic murein transglycosylase</fullName>
        <ecNumber evidence="7">4.2.2.29</ecNumber>
    </recommendedName>
    <alternativeName>
        <fullName evidence="7">Peptidoglycan lytic transglycosylase</fullName>
    </alternativeName>
    <alternativeName>
        <fullName evidence="7">Peptidoglycan polymerization terminase</fullName>
    </alternativeName>
</protein>
<keyword evidence="2 7" id="KW-0812">Transmembrane</keyword>
<keyword evidence="1 7" id="KW-1003">Cell membrane</keyword>
<keyword evidence="6 7" id="KW-0961">Cell wall biogenesis/degradation</keyword>
<evidence type="ECO:0000313" key="8">
    <source>
        <dbReference type="EMBL" id="KKU91092.1"/>
    </source>
</evidence>
<comment type="function">
    <text evidence="7">Functions as a peptidoglycan terminase that cleaves nascent peptidoglycan strands endolytically to terminate their elongation.</text>
</comment>
<dbReference type="PANTHER" id="PTHR30518:SF2">
    <property type="entry name" value="ENDOLYTIC MUREIN TRANSGLYCOSYLASE"/>
    <property type="match status" value="1"/>
</dbReference>
<dbReference type="EC" id="4.2.2.29" evidence="7"/>
<accession>A0A0G1UAF7</accession>
<evidence type="ECO:0000256" key="6">
    <source>
        <dbReference type="ARBA" id="ARBA00023316"/>
    </source>
</evidence>
<dbReference type="GO" id="GO:0005886">
    <property type="term" value="C:plasma membrane"/>
    <property type="evidence" value="ECO:0007669"/>
    <property type="project" value="UniProtKB-SubCell"/>
</dbReference>
<evidence type="ECO:0000256" key="3">
    <source>
        <dbReference type="ARBA" id="ARBA00022989"/>
    </source>
</evidence>
<proteinExistence type="inferred from homology"/>
<dbReference type="Pfam" id="PF02618">
    <property type="entry name" value="YceG"/>
    <property type="match status" value="1"/>
</dbReference>
<keyword evidence="3 7" id="KW-1133">Transmembrane helix</keyword>
<evidence type="ECO:0000256" key="2">
    <source>
        <dbReference type="ARBA" id="ARBA00022692"/>
    </source>
</evidence>
<evidence type="ECO:0000256" key="4">
    <source>
        <dbReference type="ARBA" id="ARBA00023136"/>
    </source>
</evidence>
<sequence>MKKTLILIVVVIVVLSGFYYFFLAAPQSRAESERFVVSLGESRVQIIHNLAQNGFVKNSLGINLAFWLRGKFGNISPGGYKISKSGNVFKVAGALLGESYMKWVVVPEGLRKEETANLLQAALNWNDQVKDEFLNAYATSSLGNDYKEGVYFPDTYLLPKDETGFEIARRFINRFNEKFAPYADGFAKQDVKWTTALKIASLVERETGNASDMPLIAGIIWNRLLRGMVLQIDAAIQYARGDIGQGYWAPLQSGDLKINSSYNTYLHKGLPPTPISNPGLTAILAVLNPAKTDCLYYLHDDRGDIHCAATYAGHKINIEKYLK</sequence>
<dbReference type="GO" id="GO:0008932">
    <property type="term" value="F:lytic endotransglycosylase activity"/>
    <property type="evidence" value="ECO:0007669"/>
    <property type="project" value="UniProtKB-UniRule"/>
</dbReference>
<dbReference type="NCBIfam" id="TIGR00247">
    <property type="entry name" value="endolytic transglycosylase MltG"/>
    <property type="match status" value="1"/>
</dbReference>
<evidence type="ECO:0000313" key="9">
    <source>
        <dbReference type="Proteomes" id="UP000034956"/>
    </source>
</evidence>
<feature type="transmembrane region" description="Helical" evidence="7">
    <location>
        <begin position="6"/>
        <end position="25"/>
    </location>
</feature>
<evidence type="ECO:0000256" key="1">
    <source>
        <dbReference type="ARBA" id="ARBA00022475"/>
    </source>
</evidence>
<keyword evidence="4 7" id="KW-0472">Membrane</keyword>